<dbReference type="PANTHER" id="PTHR30160">
    <property type="entry name" value="TETRAACYLDISACCHARIDE 4'-KINASE-RELATED"/>
    <property type="match status" value="1"/>
</dbReference>
<gene>
    <name evidence="3" type="ORF">A3860_38570</name>
</gene>
<sequence>MKILIIRFSSIGDIVLTTPVVRCLKKQLPDSEVHYLTKASFRAVLEANPYIDKLHYLQDDLQEIIPALQQENFDYVIDLHHNLRTMRVKKALGKKSFSFNKLNVQKFILTTIKINTLPNVHIVDRYMDTVQSLGVKNDGRGLDYFIPDTDKVKESDIPGGHLAGYIGMVIGAAHNTKKLPVHKLKELCSAIEHPIILLGGKEDRENGELIASVDPHKIYNSCGKFNINESADLVRRAKLIITHDTGLMHIASAFKKPVISIWGNTVPEFGMYPYYGKGSPQLPKDKLPYDIMEVRRLYCRPCSKIGYNKCPLGHFKCMEKISITEIVNRVNARINRQ</sequence>
<dbReference type="InterPro" id="IPR002201">
    <property type="entry name" value="Glyco_trans_9"/>
</dbReference>
<dbReference type="GO" id="GO:0009244">
    <property type="term" value="P:lipopolysaccharide core region biosynthetic process"/>
    <property type="evidence" value="ECO:0007669"/>
    <property type="project" value="TreeGrafter"/>
</dbReference>
<dbReference type="InterPro" id="IPR051199">
    <property type="entry name" value="LPS_LOS_Heptosyltrfase"/>
</dbReference>
<dbReference type="Gene3D" id="3.40.50.2000">
    <property type="entry name" value="Glycogen Phosphorylase B"/>
    <property type="match status" value="2"/>
</dbReference>
<evidence type="ECO:0000313" key="3">
    <source>
        <dbReference type="EMBL" id="OQP59145.1"/>
    </source>
</evidence>
<dbReference type="CDD" id="cd03789">
    <property type="entry name" value="GT9_LPS_heptosyltransferase"/>
    <property type="match status" value="1"/>
</dbReference>
<dbReference type="STRING" id="1703345.A3860_38570"/>
<keyword evidence="2 3" id="KW-0808">Transferase</keyword>
<dbReference type="Pfam" id="PF01075">
    <property type="entry name" value="Glyco_transf_9"/>
    <property type="match status" value="1"/>
</dbReference>
<comment type="caution">
    <text evidence="3">The sequence shown here is derived from an EMBL/GenBank/DDBJ whole genome shotgun (WGS) entry which is preliminary data.</text>
</comment>
<evidence type="ECO:0000313" key="4">
    <source>
        <dbReference type="Proteomes" id="UP000192796"/>
    </source>
</evidence>
<accession>A0A1V9FLC3</accession>
<dbReference type="GO" id="GO:0005829">
    <property type="term" value="C:cytosol"/>
    <property type="evidence" value="ECO:0007669"/>
    <property type="project" value="TreeGrafter"/>
</dbReference>
<dbReference type="RefSeq" id="WP_081154926.1">
    <property type="nucleotide sequence ID" value="NZ_LVYD01000086.1"/>
</dbReference>
<keyword evidence="4" id="KW-1185">Reference proteome</keyword>
<dbReference type="OrthoDB" id="9768048at2"/>
<dbReference type="SUPFAM" id="SSF53756">
    <property type="entry name" value="UDP-Glycosyltransferase/glycogen phosphorylase"/>
    <property type="match status" value="1"/>
</dbReference>
<dbReference type="Proteomes" id="UP000192796">
    <property type="component" value="Unassembled WGS sequence"/>
</dbReference>
<keyword evidence="1" id="KW-0328">Glycosyltransferase</keyword>
<proteinExistence type="predicted"/>
<organism evidence="3 4">
    <name type="scientific">Niastella vici</name>
    <dbReference type="NCBI Taxonomy" id="1703345"/>
    <lineage>
        <taxon>Bacteria</taxon>
        <taxon>Pseudomonadati</taxon>
        <taxon>Bacteroidota</taxon>
        <taxon>Chitinophagia</taxon>
        <taxon>Chitinophagales</taxon>
        <taxon>Chitinophagaceae</taxon>
        <taxon>Niastella</taxon>
    </lineage>
</organism>
<dbReference type="PANTHER" id="PTHR30160:SF1">
    <property type="entry name" value="LIPOPOLYSACCHARIDE 1,2-N-ACETYLGLUCOSAMINETRANSFERASE-RELATED"/>
    <property type="match status" value="1"/>
</dbReference>
<evidence type="ECO:0000256" key="2">
    <source>
        <dbReference type="ARBA" id="ARBA00022679"/>
    </source>
</evidence>
<dbReference type="AlphaFoldDB" id="A0A1V9FLC3"/>
<name>A0A1V9FLC3_9BACT</name>
<evidence type="ECO:0000256" key="1">
    <source>
        <dbReference type="ARBA" id="ARBA00022676"/>
    </source>
</evidence>
<reference evidence="3 4" key="1">
    <citation type="submission" date="2016-03" db="EMBL/GenBank/DDBJ databases">
        <title>Niastella vici sp. nov., isolated from farmland soil.</title>
        <authorList>
            <person name="Chen L."/>
            <person name="Wang D."/>
            <person name="Yang S."/>
            <person name="Wang G."/>
        </authorList>
    </citation>
    <scope>NUCLEOTIDE SEQUENCE [LARGE SCALE GENOMIC DNA]</scope>
    <source>
        <strain evidence="3 4">DJ57</strain>
    </source>
</reference>
<dbReference type="EMBL" id="LVYD01000086">
    <property type="protein sequence ID" value="OQP59145.1"/>
    <property type="molecule type" value="Genomic_DNA"/>
</dbReference>
<dbReference type="GO" id="GO:0008713">
    <property type="term" value="F:ADP-heptose-lipopolysaccharide heptosyltransferase activity"/>
    <property type="evidence" value="ECO:0007669"/>
    <property type="project" value="TreeGrafter"/>
</dbReference>
<protein>
    <submittedName>
        <fullName evidence="3">Glycosyl transferase</fullName>
    </submittedName>
</protein>